<feature type="domain" description="Serpin" evidence="2">
    <location>
        <begin position="36"/>
        <end position="182"/>
    </location>
</feature>
<dbReference type="GO" id="GO:0005615">
    <property type="term" value="C:extracellular space"/>
    <property type="evidence" value="ECO:0007669"/>
    <property type="project" value="InterPro"/>
</dbReference>
<keyword evidence="4" id="KW-1185">Reference proteome</keyword>
<dbReference type="GO" id="GO:0004867">
    <property type="term" value="F:serine-type endopeptidase inhibitor activity"/>
    <property type="evidence" value="ECO:0007669"/>
    <property type="project" value="InterPro"/>
</dbReference>
<dbReference type="InterPro" id="IPR042185">
    <property type="entry name" value="Serpin_sf_2"/>
</dbReference>
<gene>
    <name evidence="3" type="ORF">Cgig2_019378</name>
</gene>
<dbReference type="Proteomes" id="UP001153076">
    <property type="component" value="Unassembled WGS sequence"/>
</dbReference>
<dbReference type="InterPro" id="IPR036186">
    <property type="entry name" value="Serpin_sf"/>
</dbReference>
<dbReference type="SUPFAM" id="SSF56574">
    <property type="entry name" value="Serpins"/>
    <property type="match status" value="1"/>
</dbReference>
<evidence type="ECO:0000313" key="3">
    <source>
        <dbReference type="EMBL" id="KAJ8440389.1"/>
    </source>
</evidence>
<dbReference type="InterPro" id="IPR023796">
    <property type="entry name" value="Serpin_dom"/>
</dbReference>
<organism evidence="3 4">
    <name type="scientific">Carnegiea gigantea</name>
    <dbReference type="NCBI Taxonomy" id="171969"/>
    <lineage>
        <taxon>Eukaryota</taxon>
        <taxon>Viridiplantae</taxon>
        <taxon>Streptophyta</taxon>
        <taxon>Embryophyta</taxon>
        <taxon>Tracheophyta</taxon>
        <taxon>Spermatophyta</taxon>
        <taxon>Magnoliopsida</taxon>
        <taxon>eudicotyledons</taxon>
        <taxon>Gunneridae</taxon>
        <taxon>Pentapetalae</taxon>
        <taxon>Caryophyllales</taxon>
        <taxon>Cactineae</taxon>
        <taxon>Cactaceae</taxon>
        <taxon>Cactoideae</taxon>
        <taxon>Echinocereeae</taxon>
        <taxon>Carnegiea</taxon>
    </lineage>
</organism>
<reference evidence="3" key="1">
    <citation type="submission" date="2022-04" db="EMBL/GenBank/DDBJ databases">
        <title>Carnegiea gigantea Genome sequencing and assembly v2.</title>
        <authorList>
            <person name="Copetti D."/>
            <person name="Sanderson M.J."/>
            <person name="Burquez A."/>
            <person name="Wojciechowski M.F."/>
        </authorList>
    </citation>
    <scope>NUCLEOTIDE SEQUENCE</scope>
    <source>
        <strain evidence="3">SGP5-SGP5p</strain>
        <tissue evidence="3">Aerial part</tissue>
    </source>
</reference>
<sequence>MIVCGLDVKVVEMPSKVNYGLKMRQSGLSRKYCLLRTKLIFANAICFKVAWHDHFDASQTKEHEFHVLNGTPFEGACHDQEGDRLIKAFDGQDKRSFPIYSNLLDAKDGLPVLVEKIRSQFDFLDQYRQYTEVEVGDFRLPGSKISFGFEATNVLKGLGVELSLSESVDGITHMLASKLHLNEEGIKATTAIAFKLLDSSLRYRGGDTVGLVAYVTNCFLETYECIYMLT</sequence>
<dbReference type="EMBL" id="JAKOGI010000192">
    <property type="protein sequence ID" value="KAJ8440389.1"/>
    <property type="molecule type" value="Genomic_DNA"/>
</dbReference>
<evidence type="ECO:0000256" key="1">
    <source>
        <dbReference type="ARBA" id="ARBA00009500"/>
    </source>
</evidence>
<name>A0A9Q1KBE8_9CARY</name>
<dbReference type="InterPro" id="IPR000215">
    <property type="entry name" value="Serpin_fam"/>
</dbReference>
<comment type="caution">
    <text evidence="3">The sequence shown here is derived from an EMBL/GenBank/DDBJ whole genome shotgun (WGS) entry which is preliminary data.</text>
</comment>
<evidence type="ECO:0000313" key="4">
    <source>
        <dbReference type="Proteomes" id="UP001153076"/>
    </source>
</evidence>
<comment type="similarity">
    <text evidence="1">Belongs to the serpin family.</text>
</comment>
<dbReference type="Gene3D" id="3.30.497.10">
    <property type="entry name" value="Antithrombin, subunit I, domain 2"/>
    <property type="match status" value="1"/>
</dbReference>
<protein>
    <recommendedName>
        <fullName evidence="2">Serpin domain-containing protein</fullName>
    </recommendedName>
</protein>
<dbReference type="Pfam" id="PF00079">
    <property type="entry name" value="Serpin"/>
    <property type="match status" value="1"/>
</dbReference>
<accession>A0A9Q1KBE8</accession>
<proteinExistence type="inferred from homology"/>
<dbReference type="AlphaFoldDB" id="A0A9Q1KBE8"/>
<dbReference type="PANTHER" id="PTHR11461">
    <property type="entry name" value="SERINE PROTEASE INHIBITOR, SERPIN"/>
    <property type="match status" value="1"/>
</dbReference>
<dbReference type="OrthoDB" id="1063785at2759"/>
<dbReference type="Gene3D" id="2.30.39.10">
    <property type="entry name" value="Alpha-1-antitrypsin, domain 1"/>
    <property type="match status" value="1"/>
</dbReference>
<dbReference type="InterPro" id="IPR042178">
    <property type="entry name" value="Serpin_sf_1"/>
</dbReference>
<dbReference type="PANTHER" id="PTHR11461:SF211">
    <property type="entry name" value="GH10112P-RELATED"/>
    <property type="match status" value="1"/>
</dbReference>
<evidence type="ECO:0000259" key="2">
    <source>
        <dbReference type="Pfam" id="PF00079"/>
    </source>
</evidence>